<feature type="transmembrane region" description="Helical" evidence="6">
    <location>
        <begin position="5"/>
        <end position="25"/>
    </location>
</feature>
<evidence type="ECO:0000256" key="3">
    <source>
        <dbReference type="ARBA" id="ARBA00022692"/>
    </source>
</evidence>
<feature type="transmembrane region" description="Helical" evidence="6">
    <location>
        <begin position="158"/>
        <end position="179"/>
    </location>
</feature>
<gene>
    <name evidence="8" type="ORF">IBG28_01250</name>
</gene>
<evidence type="ECO:0000259" key="7">
    <source>
        <dbReference type="PROSITE" id="PS50850"/>
    </source>
</evidence>
<feature type="transmembrane region" description="Helical" evidence="6">
    <location>
        <begin position="93"/>
        <end position="114"/>
    </location>
</feature>
<dbReference type="GO" id="GO:0022857">
    <property type="term" value="F:transmembrane transporter activity"/>
    <property type="evidence" value="ECO:0007669"/>
    <property type="project" value="InterPro"/>
</dbReference>
<dbReference type="OrthoDB" id="8667309at2"/>
<dbReference type="Gene3D" id="1.20.1250.20">
    <property type="entry name" value="MFS general substrate transporter like domains"/>
    <property type="match status" value="1"/>
</dbReference>
<dbReference type="InterPro" id="IPR036259">
    <property type="entry name" value="MFS_trans_sf"/>
</dbReference>
<feature type="transmembrane region" description="Helical" evidence="6">
    <location>
        <begin position="270"/>
        <end position="288"/>
    </location>
</feature>
<feature type="domain" description="Major facilitator superfamily (MFS) profile" evidence="7">
    <location>
        <begin position="1"/>
        <end position="383"/>
    </location>
</feature>
<protein>
    <submittedName>
        <fullName evidence="8">MFS transporter</fullName>
    </submittedName>
</protein>
<feature type="transmembrane region" description="Helical" evidence="6">
    <location>
        <begin position="294"/>
        <end position="317"/>
    </location>
</feature>
<dbReference type="PROSITE" id="PS50850">
    <property type="entry name" value="MFS"/>
    <property type="match status" value="1"/>
</dbReference>
<feature type="transmembrane region" description="Helical" evidence="6">
    <location>
        <begin position="356"/>
        <end position="378"/>
    </location>
</feature>
<reference evidence="8 9" key="1">
    <citation type="submission" date="2020-09" db="EMBL/GenBank/DDBJ databases">
        <title>Complete genome sequence of an Arctic sea ice bacterium Marinomonas arctica BSI20414.</title>
        <authorList>
            <person name="Liao L."/>
            <person name="Chen B."/>
        </authorList>
    </citation>
    <scope>NUCLEOTIDE SEQUENCE [LARGE SCALE GENOMIC DNA]</scope>
    <source>
        <strain evidence="8 9">BSI20414</strain>
    </source>
</reference>
<keyword evidence="2" id="KW-1003">Cell membrane</keyword>
<feature type="transmembrane region" description="Helical" evidence="6">
    <location>
        <begin position="329"/>
        <end position="350"/>
    </location>
</feature>
<dbReference type="Pfam" id="PF07690">
    <property type="entry name" value="MFS_1"/>
    <property type="match status" value="1"/>
</dbReference>
<organism evidence="8 9">
    <name type="scientific">Marinomonas arctica</name>
    <dbReference type="NCBI Taxonomy" id="383750"/>
    <lineage>
        <taxon>Bacteria</taxon>
        <taxon>Pseudomonadati</taxon>
        <taxon>Pseudomonadota</taxon>
        <taxon>Gammaproteobacteria</taxon>
        <taxon>Oceanospirillales</taxon>
        <taxon>Oceanospirillaceae</taxon>
        <taxon>Marinomonas</taxon>
    </lineage>
</organism>
<dbReference type="PANTHER" id="PTHR43124">
    <property type="entry name" value="PURINE EFFLUX PUMP PBUE"/>
    <property type="match status" value="1"/>
</dbReference>
<dbReference type="EMBL" id="CP061081">
    <property type="protein sequence ID" value="QNT06323.1"/>
    <property type="molecule type" value="Genomic_DNA"/>
</dbReference>
<dbReference type="PANTHER" id="PTHR43124:SF3">
    <property type="entry name" value="CHLORAMPHENICOL EFFLUX PUMP RV0191"/>
    <property type="match status" value="1"/>
</dbReference>
<evidence type="ECO:0000256" key="5">
    <source>
        <dbReference type="ARBA" id="ARBA00023136"/>
    </source>
</evidence>
<dbReference type="RefSeq" id="WP_111607489.1">
    <property type="nucleotide sequence ID" value="NZ_BMLJ01000008.1"/>
</dbReference>
<evidence type="ECO:0000256" key="1">
    <source>
        <dbReference type="ARBA" id="ARBA00004651"/>
    </source>
</evidence>
<evidence type="ECO:0000256" key="6">
    <source>
        <dbReference type="SAM" id="Phobius"/>
    </source>
</evidence>
<keyword evidence="5 6" id="KW-0472">Membrane</keyword>
<dbReference type="InterPro" id="IPR050189">
    <property type="entry name" value="MFS_Efflux_Transporters"/>
</dbReference>
<dbReference type="Proteomes" id="UP000516370">
    <property type="component" value="Chromosome"/>
</dbReference>
<keyword evidence="3 6" id="KW-0812">Transmembrane</keyword>
<evidence type="ECO:0000256" key="4">
    <source>
        <dbReference type="ARBA" id="ARBA00022989"/>
    </source>
</evidence>
<comment type="subcellular location">
    <subcellularLocation>
        <location evidence="1">Cell membrane</location>
        <topology evidence="1">Multi-pass membrane protein</topology>
    </subcellularLocation>
</comment>
<proteinExistence type="predicted"/>
<name>A0A7H1J757_9GAMM</name>
<dbReference type="AlphaFoldDB" id="A0A7H1J757"/>
<evidence type="ECO:0000313" key="9">
    <source>
        <dbReference type="Proteomes" id="UP000516370"/>
    </source>
</evidence>
<evidence type="ECO:0000313" key="8">
    <source>
        <dbReference type="EMBL" id="QNT06323.1"/>
    </source>
</evidence>
<dbReference type="InterPro" id="IPR011701">
    <property type="entry name" value="MFS"/>
</dbReference>
<feature type="transmembrane region" description="Helical" evidence="6">
    <location>
        <begin position="68"/>
        <end position="87"/>
    </location>
</feature>
<feature type="transmembrane region" description="Helical" evidence="6">
    <location>
        <begin position="126"/>
        <end position="146"/>
    </location>
</feature>
<feature type="transmembrane region" description="Helical" evidence="6">
    <location>
        <begin position="241"/>
        <end position="258"/>
    </location>
</feature>
<dbReference type="InterPro" id="IPR020846">
    <property type="entry name" value="MFS_dom"/>
</dbReference>
<keyword evidence="9" id="KW-1185">Reference proteome</keyword>
<dbReference type="SUPFAM" id="SSF103473">
    <property type="entry name" value="MFS general substrate transporter"/>
    <property type="match status" value="1"/>
</dbReference>
<dbReference type="GO" id="GO:0005886">
    <property type="term" value="C:plasma membrane"/>
    <property type="evidence" value="ECO:0007669"/>
    <property type="project" value="UniProtKB-SubCell"/>
</dbReference>
<keyword evidence="4 6" id="KW-1133">Transmembrane helix</keyword>
<sequence length="387" mass="41616">MISYILMIAVGIIGSNSLLLSPILADVANDFFISPIEVAWAITAYNACTAMSALFLARFIDELGIYRILLGAFLLVTVGTAVSAVSWSLPILMVGQCLAGLGAGVSLPAIYALAPIIAPKGQETKIVGRILTGWSLALVAGVPLASLLTENFGWRTSYYFLLAFALFVLAVISMTSASFTEAGNENKSVQVAGWNILAPFNIRHAKTLLLMNLLYMMAFYGTYSYIGTYLRAEFGSTTIEAGYAVLAYGIGFGVASFADPIIDKIGVRRASLYIFLLLLSVYLSLFTLNRSVHTMYVICLIWGFFNHLGLSAIITMIGELKTPIKGQLMGMNSVFTYVGGSLGTVLFGVIYENFNFPIVALAAGAAVSLLTLIFLLFVQKGDLIKPV</sequence>
<dbReference type="KEGG" id="mard:IBG28_01250"/>
<feature type="transmembrane region" description="Helical" evidence="6">
    <location>
        <begin position="31"/>
        <end position="56"/>
    </location>
</feature>
<evidence type="ECO:0000256" key="2">
    <source>
        <dbReference type="ARBA" id="ARBA00022475"/>
    </source>
</evidence>
<feature type="transmembrane region" description="Helical" evidence="6">
    <location>
        <begin position="208"/>
        <end position="226"/>
    </location>
</feature>
<accession>A0A7H1J757</accession>